<accession>A0A6J1S712</accession>
<dbReference type="GeneID" id="113205164"/>
<proteinExistence type="predicted"/>
<sequence length="246" mass="28212">MLTQRCPTARYGREGIMQQLLETAKLTRGKSQPCSVCTRQAPAALVSVMAFRWSIILVALIARQADVLGKSFNSFAGPWIGYVDRFYLCEEPNHPLPWRWHLRGTHFNPQKPTELQLLTGNMTFEKEPLDDSTWIKVLMAVWTNNQWKENSFIFHFKDKGCTAIKENMAGFYEIFFKKTETQGACIIKPGVYEVNNAPINWNNPNVPVMMYGRYRQKLFAGKKDKVNQCLVAELRAIPKLAYSQGP</sequence>
<keyword evidence="1" id="KW-1185">Reference proteome</keyword>
<dbReference type="RefSeq" id="XP_026276458.2">
    <property type="nucleotide sequence ID" value="XM_026420673.2"/>
</dbReference>
<dbReference type="AlphaFoldDB" id="A0A6J1S712"/>
<dbReference type="KEGG" id="foc:113205164"/>
<protein>
    <submittedName>
        <fullName evidence="2">Uncharacterized protein LOC113205164 isoform X1</fullName>
    </submittedName>
</protein>
<name>A0A6J1S712_FRAOC</name>
<evidence type="ECO:0000313" key="1">
    <source>
        <dbReference type="Proteomes" id="UP000504606"/>
    </source>
</evidence>
<evidence type="ECO:0000313" key="2">
    <source>
        <dbReference type="RefSeq" id="XP_026276458.2"/>
    </source>
</evidence>
<dbReference type="Proteomes" id="UP000504606">
    <property type="component" value="Unplaced"/>
</dbReference>
<organism evidence="1 2">
    <name type="scientific">Frankliniella occidentalis</name>
    <name type="common">Western flower thrips</name>
    <name type="synonym">Euthrips occidentalis</name>
    <dbReference type="NCBI Taxonomy" id="133901"/>
    <lineage>
        <taxon>Eukaryota</taxon>
        <taxon>Metazoa</taxon>
        <taxon>Ecdysozoa</taxon>
        <taxon>Arthropoda</taxon>
        <taxon>Hexapoda</taxon>
        <taxon>Insecta</taxon>
        <taxon>Pterygota</taxon>
        <taxon>Neoptera</taxon>
        <taxon>Paraneoptera</taxon>
        <taxon>Thysanoptera</taxon>
        <taxon>Terebrantia</taxon>
        <taxon>Thripoidea</taxon>
        <taxon>Thripidae</taxon>
        <taxon>Frankliniella</taxon>
    </lineage>
</organism>
<reference evidence="2" key="1">
    <citation type="submission" date="2025-08" db="UniProtKB">
        <authorList>
            <consortium name="RefSeq"/>
        </authorList>
    </citation>
    <scope>IDENTIFICATION</scope>
    <source>
        <tissue evidence="2">Whole organism</tissue>
    </source>
</reference>
<gene>
    <name evidence="2" type="primary">LOC113205164</name>
</gene>